<dbReference type="Proteomes" id="UP000287188">
    <property type="component" value="Unassembled WGS sequence"/>
</dbReference>
<dbReference type="InterPro" id="IPR036412">
    <property type="entry name" value="HAD-like_sf"/>
</dbReference>
<name>A0A402AWI4_9CHLR</name>
<organism evidence="1 2">
    <name type="scientific">Dictyobacter kobayashii</name>
    <dbReference type="NCBI Taxonomy" id="2014872"/>
    <lineage>
        <taxon>Bacteria</taxon>
        <taxon>Bacillati</taxon>
        <taxon>Chloroflexota</taxon>
        <taxon>Ktedonobacteria</taxon>
        <taxon>Ktedonobacterales</taxon>
        <taxon>Dictyobacteraceae</taxon>
        <taxon>Dictyobacter</taxon>
    </lineage>
</organism>
<dbReference type="SUPFAM" id="SSF56784">
    <property type="entry name" value="HAD-like"/>
    <property type="match status" value="1"/>
</dbReference>
<protein>
    <submittedName>
        <fullName evidence="1">Haloacid dehalogenase</fullName>
    </submittedName>
</protein>
<proteinExistence type="predicted"/>
<dbReference type="OrthoDB" id="9799365at2"/>
<keyword evidence="2" id="KW-1185">Reference proteome</keyword>
<gene>
    <name evidence="1" type="ORF">KDK_72660</name>
</gene>
<dbReference type="RefSeq" id="WP_126556902.1">
    <property type="nucleotide sequence ID" value="NZ_BIFS01000002.1"/>
</dbReference>
<accession>A0A402AWI4</accession>
<evidence type="ECO:0000313" key="1">
    <source>
        <dbReference type="EMBL" id="GCE23466.1"/>
    </source>
</evidence>
<sequence>MTDHAYNINIDTDTSTHAEPLASWQDGPTKRAILKFVQQVTDKSSSTYVPVAERIAAFDNDGTLWCEKPSYTQEIFIIKYFHEQAERHPELREVQPFKAFLENDRAYFQALSIQEVGKLVLQAVADLPQEEYVQKVRTFFEETLHPHYQRPFTEMAYAPMMELIGYLRQHEFQVYLVTGGETDFVREIAEKMYGIPRSHVIGSAVMVKLETYHDQPMLVRQKSMLEPFNEGTGKVVNIHVHIGQQPILAVGNSNGDLDMLLYTEHQSRPHLPLLIHHDDSEREFAYERGAERALQAATLHDWNIISMKNDFKHIFSFAQIDATYSVHQ</sequence>
<reference evidence="2" key="1">
    <citation type="submission" date="2018-12" db="EMBL/GenBank/DDBJ databases">
        <title>Tengunoibacter tsumagoiensis gen. nov., sp. nov., Dictyobacter kobayashii sp. nov., D. alpinus sp. nov., and D. joshuensis sp. nov. and description of Dictyobacteraceae fam. nov. within the order Ktedonobacterales isolated from Tengu-no-mugimeshi.</title>
        <authorList>
            <person name="Wang C.M."/>
            <person name="Zheng Y."/>
            <person name="Sakai Y."/>
            <person name="Toyoda A."/>
            <person name="Minakuchi Y."/>
            <person name="Abe K."/>
            <person name="Yokota A."/>
            <person name="Yabe S."/>
        </authorList>
    </citation>
    <scope>NUCLEOTIDE SEQUENCE [LARGE SCALE GENOMIC DNA]</scope>
    <source>
        <strain evidence="2">Uno11</strain>
    </source>
</reference>
<comment type="caution">
    <text evidence="1">The sequence shown here is derived from an EMBL/GenBank/DDBJ whole genome shotgun (WGS) entry which is preliminary data.</text>
</comment>
<dbReference type="EMBL" id="BIFS01000002">
    <property type="protein sequence ID" value="GCE23466.1"/>
    <property type="molecule type" value="Genomic_DNA"/>
</dbReference>
<dbReference type="Pfam" id="PF12710">
    <property type="entry name" value="HAD"/>
    <property type="match status" value="1"/>
</dbReference>
<dbReference type="Gene3D" id="3.40.50.1000">
    <property type="entry name" value="HAD superfamily/HAD-like"/>
    <property type="match status" value="1"/>
</dbReference>
<dbReference type="InterPro" id="IPR023214">
    <property type="entry name" value="HAD_sf"/>
</dbReference>
<evidence type="ECO:0000313" key="2">
    <source>
        <dbReference type="Proteomes" id="UP000287188"/>
    </source>
</evidence>
<dbReference type="AlphaFoldDB" id="A0A402AWI4"/>